<evidence type="ECO:0000313" key="1">
    <source>
        <dbReference type="EMBL" id="KAK4023583.1"/>
    </source>
</evidence>
<proteinExistence type="predicted"/>
<comment type="caution">
    <text evidence="1">The sequence shown here is derived from an EMBL/GenBank/DDBJ whole genome shotgun (WGS) entry which is preliminary data.</text>
</comment>
<protein>
    <submittedName>
        <fullName evidence="1">Uncharacterized protein</fullName>
    </submittedName>
</protein>
<dbReference type="Proteomes" id="UP001234178">
    <property type="component" value="Unassembled WGS sequence"/>
</dbReference>
<name>A0ABR0AEP4_9CRUS</name>
<dbReference type="EMBL" id="JAOYFB010000037">
    <property type="protein sequence ID" value="KAK4023583.1"/>
    <property type="molecule type" value="Genomic_DNA"/>
</dbReference>
<organism evidence="1 2">
    <name type="scientific">Daphnia magna</name>
    <dbReference type="NCBI Taxonomy" id="35525"/>
    <lineage>
        <taxon>Eukaryota</taxon>
        <taxon>Metazoa</taxon>
        <taxon>Ecdysozoa</taxon>
        <taxon>Arthropoda</taxon>
        <taxon>Crustacea</taxon>
        <taxon>Branchiopoda</taxon>
        <taxon>Diplostraca</taxon>
        <taxon>Cladocera</taxon>
        <taxon>Anomopoda</taxon>
        <taxon>Daphniidae</taxon>
        <taxon>Daphnia</taxon>
    </lineage>
</organism>
<keyword evidence="2" id="KW-1185">Reference proteome</keyword>
<evidence type="ECO:0000313" key="2">
    <source>
        <dbReference type="Proteomes" id="UP001234178"/>
    </source>
</evidence>
<gene>
    <name evidence="1" type="ORF">OUZ56_008984</name>
</gene>
<sequence length="80" mass="8854">MVGKHRDILTTIFCREINATYFTSLIKVGGGSRNCLTGSNSFFSTCLLKAHLLRCPLEFDACAHITQDSPSDVRQISSRC</sequence>
<reference evidence="1 2" key="1">
    <citation type="journal article" date="2023" name="Nucleic Acids Res.">
        <title>The hologenome of Daphnia magna reveals possible DNA methylation and microbiome-mediated evolution of the host genome.</title>
        <authorList>
            <person name="Chaturvedi A."/>
            <person name="Li X."/>
            <person name="Dhandapani V."/>
            <person name="Marshall H."/>
            <person name="Kissane S."/>
            <person name="Cuenca-Cambronero M."/>
            <person name="Asole G."/>
            <person name="Calvet F."/>
            <person name="Ruiz-Romero M."/>
            <person name="Marangio P."/>
            <person name="Guigo R."/>
            <person name="Rago D."/>
            <person name="Mirbahai L."/>
            <person name="Eastwood N."/>
            <person name="Colbourne J.K."/>
            <person name="Zhou J."/>
            <person name="Mallon E."/>
            <person name="Orsini L."/>
        </authorList>
    </citation>
    <scope>NUCLEOTIDE SEQUENCE [LARGE SCALE GENOMIC DNA]</scope>
    <source>
        <strain evidence="1">LRV0_1</strain>
    </source>
</reference>
<accession>A0ABR0AEP4</accession>